<protein>
    <submittedName>
        <fullName evidence="2">Uncharacterized protein</fullName>
    </submittedName>
</protein>
<dbReference type="AlphaFoldDB" id="A0A9E7JBV0"/>
<proteinExistence type="predicted"/>
<sequence>MNLWIVFVKALTSITLPSRPKGDDHRNHLPHSKRRTTAEGAHAVLVNGSTARYFKQQTPSPSFVGSKPFLGVC</sequence>
<evidence type="ECO:0000313" key="3">
    <source>
        <dbReference type="Proteomes" id="UP001055439"/>
    </source>
</evidence>
<keyword evidence="3" id="KW-1185">Reference proteome</keyword>
<organism evidence="2 3">
    <name type="scientific">Musa troglodytarum</name>
    <name type="common">fe'i banana</name>
    <dbReference type="NCBI Taxonomy" id="320322"/>
    <lineage>
        <taxon>Eukaryota</taxon>
        <taxon>Viridiplantae</taxon>
        <taxon>Streptophyta</taxon>
        <taxon>Embryophyta</taxon>
        <taxon>Tracheophyta</taxon>
        <taxon>Spermatophyta</taxon>
        <taxon>Magnoliopsida</taxon>
        <taxon>Liliopsida</taxon>
        <taxon>Zingiberales</taxon>
        <taxon>Musaceae</taxon>
        <taxon>Musa</taxon>
    </lineage>
</organism>
<reference evidence="2" key="1">
    <citation type="submission" date="2022-05" db="EMBL/GenBank/DDBJ databases">
        <title>The Musa troglodytarum L. genome provides insights into the mechanism of non-climacteric behaviour and enrichment of carotenoids.</title>
        <authorList>
            <person name="Wang J."/>
        </authorList>
    </citation>
    <scope>NUCLEOTIDE SEQUENCE</scope>
    <source>
        <tissue evidence="2">Leaf</tissue>
    </source>
</reference>
<dbReference type="EMBL" id="CP097502">
    <property type="protein sequence ID" value="URD75433.1"/>
    <property type="molecule type" value="Genomic_DNA"/>
</dbReference>
<name>A0A9E7JBV0_9LILI</name>
<evidence type="ECO:0000256" key="1">
    <source>
        <dbReference type="SAM" id="MobiDB-lite"/>
    </source>
</evidence>
<gene>
    <name evidence="2" type="ORF">MUK42_35543</name>
</gene>
<dbReference type="Proteomes" id="UP001055439">
    <property type="component" value="Chromosome 1"/>
</dbReference>
<accession>A0A9E7JBV0</accession>
<evidence type="ECO:0000313" key="2">
    <source>
        <dbReference type="EMBL" id="URD75433.1"/>
    </source>
</evidence>
<feature type="region of interest" description="Disordered" evidence="1">
    <location>
        <begin position="17"/>
        <end position="36"/>
    </location>
</feature>